<dbReference type="EMBL" id="AOKG01001614">
    <property type="protein sequence ID" value="EPN46764.1"/>
    <property type="molecule type" value="Genomic_DNA"/>
</dbReference>
<protein>
    <recommendedName>
        <fullName evidence="3">Aldose 1-epimerase</fullName>
    </recommendedName>
</protein>
<reference evidence="1 2" key="1">
    <citation type="journal article" date="2013" name="PLoS Pathog.">
        <title>Genomic analysis of the Kiwifruit pathogen Pseudomonas syringae pv. actinidiae provides insight into the origins of an emergent plant disease.</title>
        <authorList>
            <person name="McCann H.C."/>
            <person name="Rikkerink E.H."/>
            <person name="Bertels F."/>
            <person name="Fiers M."/>
            <person name="Lu A."/>
            <person name="Rees-George J."/>
            <person name="Andersen M.T."/>
            <person name="Gleave A.P."/>
            <person name="Haubold B."/>
            <person name="Wohlers M.W."/>
            <person name="Guttman D.S."/>
            <person name="Wang P.W."/>
            <person name="Straub C."/>
            <person name="Vanneste J.L."/>
            <person name="Rainey P.B."/>
            <person name="Templeton M.D."/>
        </authorList>
    </citation>
    <scope>NUCLEOTIDE SEQUENCE [LARGE SCALE GENOMIC DNA]</scope>
    <source>
        <strain evidence="1 2">ICMP 18807</strain>
    </source>
</reference>
<feature type="non-terminal residue" evidence="1">
    <location>
        <position position="48"/>
    </location>
</feature>
<organism evidence="1 2">
    <name type="scientific">Pseudomonas syringae pv. actinidiae ICMP 18807</name>
    <dbReference type="NCBI Taxonomy" id="1194404"/>
    <lineage>
        <taxon>Bacteria</taxon>
        <taxon>Pseudomonadati</taxon>
        <taxon>Pseudomonadota</taxon>
        <taxon>Gammaproteobacteria</taxon>
        <taxon>Pseudomonadales</taxon>
        <taxon>Pseudomonadaceae</taxon>
        <taxon>Pseudomonas</taxon>
        <taxon>Pseudomonas syringae</taxon>
    </lineage>
</organism>
<gene>
    <name evidence="1" type="ORF">A244_23058</name>
</gene>
<proteinExistence type="predicted"/>
<sequence>MSLQTLTLEDGLTRLTIAPDIGGSIVNWTVLASGQPLLRHTDEAALAA</sequence>
<comment type="caution">
    <text evidence="1">The sequence shown here is derived from an EMBL/GenBank/DDBJ whole genome shotgun (WGS) entry which is preliminary data.</text>
</comment>
<dbReference type="AlphaFoldDB" id="S6TT07"/>
<dbReference type="PATRIC" id="fig|1194404.4.peg.4745"/>
<dbReference type="Proteomes" id="UP000015729">
    <property type="component" value="Unassembled WGS sequence"/>
</dbReference>
<evidence type="ECO:0000313" key="2">
    <source>
        <dbReference type="Proteomes" id="UP000015729"/>
    </source>
</evidence>
<evidence type="ECO:0000313" key="1">
    <source>
        <dbReference type="EMBL" id="EPN46764.1"/>
    </source>
</evidence>
<name>S6TT07_PSESF</name>
<evidence type="ECO:0008006" key="3">
    <source>
        <dbReference type="Google" id="ProtNLM"/>
    </source>
</evidence>
<accession>S6TT07</accession>